<dbReference type="EMBL" id="OAOP01000005">
    <property type="protein sequence ID" value="SNX71403.1"/>
    <property type="molecule type" value="Genomic_DNA"/>
</dbReference>
<dbReference type="InterPro" id="IPR000192">
    <property type="entry name" value="Aminotrans_V_dom"/>
</dbReference>
<dbReference type="Proteomes" id="UP000219546">
    <property type="component" value="Unassembled WGS sequence"/>
</dbReference>
<evidence type="ECO:0000259" key="3">
    <source>
        <dbReference type="Pfam" id="PF00266"/>
    </source>
</evidence>
<proteinExistence type="predicted"/>
<evidence type="ECO:0000256" key="1">
    <source>
        <dbReference type="ARBA" id="ARBA00001933"/>
    </source>
</evidence>
<protein>
    <submittedName>
        <fullName evidence="4">Cysteine desulfurase</fullName>
    </submittedName>
</protein>
<dbReference type="Pfam" id="PF00266">
    <property type="entry name" value="Aminotran_5"/>
    <property type="match status" value="1"/>
</dbReference>
<feature type="domain" description="Aminotransferase class V" evidence="3">
    <location>
        <begin position="2"/>
        <end position="357"/>
    </location>
</feature>
<evidence type="ECO:0000313" key="5">
    <source>
        <dbReference type="Proteomes" id="UP000219546"/>
    </source>
</evidence>
<dbReference type="SUPFAM" id="SSF53383">
    <property type="entry name" value="PLP-dependent transferases"/>
    <property type="match status" value="1"/>
</dbReference>
<comment type="cofactor">
    <cofactor evidence="1">
        <name>pyridoxal 5'-phosphate</name>
        <dbReference type="ChEBI" id="CHEBI:597326"/>
    </cofactor>
</comment>
<dbReference type="OrthoDB" id="9808002at2"/>
<dbReference type="InterPro" id="IPR015421">
    <property type="entry name" value="PyrdxlP-dep_Trfase_major"/>
</dbReference>
<dbReference type="InterPro" id="IPR015424">
    <property type="entry name" value="PyrdxlP-dep_Trfase"/>
</dbReference>
<dbReference type="PANTHER" id="PTHR11601:SF50">
    <property type="entry name" value="CYSTEINE DESULFURASE ISCS 2-RELATED"/>
    <property type="match status" value="1"/>
</dbReference>
<dbReference type="InterPro" id="IPR016454">
    <property type="entry name" value="Cysteine_dSase"/>
</dbReference>
<dbReference type="PANTHER" id="PTHR11601">
    <property type="entry name" value="CYSTEINE DESULFURYLASE FAMILY MEMBER"/>
    <property type="match status" value="1"/>
</dbReference>
<accession>A0A285CWR3</accession>
<reference evidence="4 5" key="1">
    <citation type="submission" date="2017-08" db="EMBL/GenBank/DDBJ databases">
        <authorList>
            <person name="de Groot N.N."/>
        </authorList>
    </citation>
    <scope>NUCLEOTIDE SEQUENCE [LARGE SCALE GENOMIC DNA]</scope>
    <source>
        <strain evidence="4 5">JC228</strain>
    </source>
</reference>
<evidence type="ECO:0000256" key="2">
    <source>
        <dbReference type="ARBA" id="ARBA00022898"/>
    </source>
</evidence>
<name>A0A285CWR3_9BACI</name>
<dbReference type="Gene3D" id="3.90.1150.10">
    <property type="entry name" value="Aspartate Aminotransferase, domain 1"/>
    <property type="match status" value="1"/>
</dbReference>
<keyword evidence="2" id="KW-0663">Pyridoxal phosphate</keyword>
<dbReference type="Gene3D" id="3.40.640.10">
    <property type="entry name" value="Type I PLP-dependent aspartate aminotransferase-like (Major domain)"/>
    <property type="match status" value="1"/>
</dbReference>
<dbReference type="PIRSF" id="PIRSF005572">
    <property type="entry name" value="NifS"/>
    <property type="match status" value="1"/>
</dbReference>
<sequence length="380" mass="41982">MIYLDNSATTKPFDEVIQSFTTVATKYYGNPSSLHGLGAEAEKLMTHAREQIAQLLRVKPKEIVFTSGGTESNNLAIKGTALALQSRGKHIITSSVEHASVKQAYMQLEELGFEVTYLPVTKDGRVQIDDLKKALKKDTILVSLIHVQNEVGTIQPIEEAGRLLKQYPKIQFHVDHVQAVGKVPLPLDKWNVDLCTFSAHKFNGLKGTGFLFVREGKVLWPLLSGGSQEGTLRSGTENVAGFVAMAKALRLTLQKDTTPLIQLKEYLMDELEKLDQVVLHTPKEQSAPHILNISFAGLKGEVLVHALEKHDIFVSTTSACSSKKQAHSETLEAMGVPEHVANGALRISLSWHNTLEEGKVFIQAIKQSIEMLNKTMRRST</sequence>
<dbReference type="AlphaFoldDB" id="A0A285CWR3"/>
<keyword evidence="5" id="KW-1185">Reference proteome</keyword>
<gene>
    <name evidence="4" type="ORF">SAMN05877753_105165</name>
</gene>
<dbReference type="RefSeq" id="WP_097158977.1">
    <property type="nucleotide sequence ID" value="NZ_JBEPMQ010000004.1"/>
</dbReference>
<dbReference type="GO" id="GO:0003824">
    <property type="term" value="F:catalytic activity"/>
    <property type="evidence" value="ECO:0007669"/>
    <property type="project" value="UniProtKB-ARBA"/>
</dbReference>
<evidence type="ECO:0000313" key="4">
    <source>
        <dbReference type="EMBL" id="SNX71403.1"/>
    </source>
</evidence>
<dbReference type="InterPro" id="IPR015422">
    <property type="entry name" value="PyrdxlP-dep_Trfase_small"/>
</dbReference>
<dbReference type="Gene3D" id="1.10.260.50">
    <property type="match status" value="1"/>
</dbReference>
<organism evidence="4 5">
    <name type="scientific">Bacillus oleivorans</name>
    <dbReference type="NCBI Taxonomy" id="1448271"/>
    <lineage>
        <taxon>Bacteria</taxon>
        <taxon>Bacillati</taxon>
        <taxon>Bacillota</taxon>
        <taxon>Bacilli</taxon>
        <taxon>Bacillales</taxon>
        <taxon>Bacillaceae</taxon>
        <taxon>Bacillus</taxon>
    </lineage>
</organism>